<reference evidence="5 13" key="6">
    <citation type="submission" date="2019-11" db="EMBL/GenBank/DDBJ databases">
        <title>Genomes of ocular Pseudomonas aeruginosa isolates.</title>
        <authorList>
            <person name="Khan M."/>
            <person name="Rice S.A."/>
            <person name="Willcox M.D.P."/>
            <person name="Stapleton F."/>
        </authorList>
    </citation>
    <scope>NUCLEOTIDE SEQUENCE [LARGE SCALE GENOMIC DNA]</scope>
    <source>
        <strain evidence="5 13">PA221</strain>
    </source>
</reference>
<dbReference type="EMBL" id="WOAD01000017">
    <property type="protein sequence ID" value="MUI37264.1"/>
    <property type="molecule type" value="Genomic_DNA"/>
</dbReference>
<dbReference type="Proteomes" id="UP000194857">
    <property type="component" value="Unassembled WGS sequence"/>
</dbReference>
<reference evidence="4" key="1">
    <citation type="submission" date="2015-06" db="EMBL/GenBank/DDBJ databases">
        <authorList>
            <person name="Radhakrishnan R."/>
            <person name="Underwood A."/>
            <person name="Al-Shahib A."/>
        </authorList>
    </citation>
    <scope>NUCLEOTIDE SEQUENCE</scope>
    <source>
        <strain evidence="4">P19_London_7_VIM_2_05_10</strain>
    </source>
</reference>
<name>A0A071KSQ7_PSEAI</name>
<evidence type="ECO:0000313" key="6">
    <source>
        <dbReference type="EMBL" id="MZZ12666.1"/>
    </source>
</evidence>
<dbReference type="EMBL" id="KT454971">
    <property type="protein sequence ID" value="ALI58758.1"/>
    <property type="molecule type" value="Genomic_DNA"/>
</dbReference>
<reference evidence="9" key="8">
    <citation type="submission" date="2023-06" db="EMBL/GenBank/DDBJ databases">
        <authorList>
            <consortium name="Clinical and Environmental Microbiology Branch: Whole genome sequencing antimicrobial resistance pathogens in the healthcare setting"/>
        </authorList>
    </citation>
    <scope>NUCLEOTIDE SEQUENCE</scope>
    <source>
        <strain evidence="9">2021CK-01020</strain>
    </source>
</reference>
<reference evidence="9" key="9">
    <citation type="submission" date="2023-10" db="EMBL/GenBank/DDBJ databases">
        <title>Pathogen: clinical or host-associated sample.</title>
        <authorList>
            <person name="Hergert J."/>
            <person name="Casey R."/>
            <person name="Wagner J."/>
            <person name="Young E.L."/>
            <person name="Oakeson K.F."/>
        </authorList>
    </citation>
    <scope>NUCLEOTIDE SEQUENCE</scope>
    <source>
        <strain evidence="9">2021CK-01020</strain>
    </source>
</reference>
<reference evidence="3" key="3">
    <citation type="submission" date="2015-08" db="EMBL/GenBank/DDBJ databases">
        <title>Pseudomonas aeruginosa strain CCBH4851 chromosome region.</title>
        <authorList>
            <person name="Silveira M.C."/>
            <person name="Carvalho-Assef A.P.D."/>
            <person name="Albano R.M."/>
        </authorList>
    </citation>
    <scope>NUCLEOTIDE SEQUENCE</scope>
    <source>
        <strain evidence="3">CCBH4851</strain>
    </source>
</reference>
<keyword evidence="2" id="KW-0732">Signal</keyword>
<reference evidence="8 12" key="5">
    <citation type="submission" date="2018-07" db="EMBL/GenBank/DDBJ databases">
        <title>Mechanisms of high-level aminoglycoside resistance among Gram-negative pathogens in Brazil.</title>
        <authorList>
            <person name="Ballaben A.S."/>
            <person name="Darini A.L.C."/>
            <person name="Doi Y."/>
        </authorList>
    </citation>
    <scope>NUCLEOTIDE SEQUENCE [LARGE SCALE GENOMIC DNA]</scope>
    <source>
        <strain evidence="8 12">B2-305</strain>
    </source>
</reference>
<dbReference type="OMA" id="RSKCGER"/>
<dbReference type="AlphaFoldDB" id="A0A071KSQ7"/>
<evidence type="ECO:0000313" key="8">
    <source>
        <dbReference type="EMBL" id="RCI74420.1"/>
    </source>
</evidence>
<evidence type="ECO:0000313" key="7">
    <source>
        <dbReference type="EMBL" id="OTI61726.1"/>
    </source>
</evidence>
<organism evidence="6 14">
    <name type="scientific">Pseudomonas aeruginosa</name>
    <dbReference type="NCBI Taxonomy" id="287"/>
    <lineage>
        <taxon>Bacteria</taxon>
        <taxon>Pseudomonadati</taxon>
        <taxon>Pseudomonadota</taxon>
        <taxon>Gammaproteobacteria</taxon>
        <taxon>Pseudomonadales</taxon>
        <taxon>Pseudomonadaceae</taxon>
        <taxon>Pseudomonas</taxon>
    </lineage>
</organism>
<feature type="region of interest" description="Disordered" evidence="1">
    <location>
        <begin position="47"/>
        <end position="72"/>
    </location>
</feature>
<accession>A0A1S1C9M3</accession>
<dbReference type="EMBL" id="CP136986">
    <property type="protein sequence ID" value="WOS80871.1"/>
    <property type="molecule type" value="Genomic_DNA"/>
</dbReference>
<dbReference type="Proteomes" id="UP001297540">
    <property type="component" value="Chromosome"/>
</dbReference>
<feature type="chain" id="PRO_5015027750" evidence="2">
    <location>
        <begin position="22"/>
        <end position="72"/>
    </location>
</feature>
<feature type="compositionally biased region" description="Basic and acidic residues" evidence="1">
    <location>
        <begin position="58"/>
        <end position="72"/>
    </location>
</feature>
<dbReference type="Proteomes" id="UP000433532">
    <property type="component" value="Unassembled WGS sequence"/>
</dbReference>
<evidence type="ECO:0000313" key="4">
    <source>
        <dbReference type="EMBL" id="CRQ04199.1"/>
    </source>
</evidence>
<dbReference type="Proteomes" id="UP000253594">
    <property type="component" value="Unassembled WGS sequence"/>
</dbReference>
<dbReference type="Proteomes" id="UP000045039">
    <property type="component" value="Unassembled WGS sequence"/>
</dbReference>
<dbReference type="EMBL" id="WXZT01000006">
    <property type="protein sequence ID" value="MZZ12666.1"/>
    <property type="molecule type" value="Genomic_DNA"/>
</dbReference>
<evidence type="ECO:0000313" key="14">
    <source>
        <dbReference type="Proteomes" id="UP000644192"/>
    </source>
</evidence>
<protein>
    <submittedName>
        <fullName evidence="6">Uncharacterized protein</fullName>
    </submittedName>
</protein>
<sequence>MKIIPMLLAALLATGAATAQAQDGSERSWQYNAEFRAAQKELREKRLQKQQLEAQAQKTDRSKCAERKNGNG</sequence>
<dbReference type="EMBL" id="CVVU01000266">
    <property type="protein sequence ID" value="CRQ04199.1"/>
    <property type="molecule type" value="Genomic_DNA"/>
</dbReference>
<gene>
    <name evidence="7" type="ORF">CAZ10_13560</name>
    <name evidence="3" type="ORF">CCBH4851_00052</name>
    <name evidence="8" type="ORF">DT376_13125</name>
    <name evidence="5" type="ORF">GNQ48_19850</name>
    <name evidence="6" type="ORF">GUL26_10445</name>
    <name evidence="9" type="ORF">L4V69_17465</name>
    <name evidence="4" type="ORF">PAERUG_P19_London_7_VIM_2_05_10_06485</name>
</gene>
<evidence type="ECO:0000313" key="12">
    <source>
        <dbReference type="Proteomes" id="UP000253594"/>
    </source>
</evidence>
<evidence type="ECO:0000256" key="2">
    <source>
        <dbReference type="SAM" id="SignalP"/>
    </source>
</evidence>
<evidence type="ECO:0000313" key="3">
    <source>
        <dbReference type="EMBL" id="ALI58758.1"/>
    </source>
</evidence>
<reference evidence="10" key="2">
    <citation type="submission" date="2015-06" db="EMBL/GenBank/DDBJ databases">
        <authorList>
            <person name="Radhakrishnan Rajesh"/>
            <person name="Underwood Anthony"/>
            <person name="Al-Shahib Ali"/>
        </authorList>
    </citation>
    <scope>NUCLEOTIDE SEQUENCE [LARGE SCALE GENOMIC DNA]</scope>
    <source>
        <strain evidence="10">P19_London_7_VIM_2_05_10</strain>
    </source>
</reference>
<evidence type="ECO:0000313" key="10">
    <source>
        <dbReference type="Proteomes" id="UP000045039"/>
    </source>
</evidence>
<accession>A0A071KSQ7</accession>
<evidence type="ECO:0000313" key="13">
    <source>
        <dbReference type="Proteomes" id="UP000433532"/>
    </source>
</evidence>
<dbReference type="Proteomes" id="UP000644192">
    <property type="component" value="Unassembled WGS sequence"/>
</dbReference>
<dbReference type="PATRIC" id="fig|287.1477.peg.2406"/>
<evidence type="ECO:0000313" key="5">
    <source>
        <dbReference type="EMBL" id="MUI37264.1"/>
    </source>
</evidence>
<dbReference type="EMBL" id="QORE01000374">
    <property type="protein sequence ID" value="RCI74420.1"/>
    <property type="molecule type" value="Genomic_DNA"/>
</dbReference>
<feature type="signal peptide" evidence="2">
    <location>
        <begin position="1"/>
        <end position="21"/>
    </location>
</feature>
<dbReference type="RefSeq" id="WP_003089862.1">
    <property type="nucleotide sequence ID" value="NZ_AP014622.1"/>
</dbReference>
<reference evidence="6" key="7">
    <citation type="submission" date="2020-01" db="EMBL/GenBank/DDBJ databases">
        <title>Bacteria Cultured from War Wounds Associated with the Conflict in Eastern Ukraine.</title>
        <authorList>
            <person name="Snesrud E."/>
            <person name="Galac M.R."/>
            <person name="Mc Gann P."/>
            <person name="Valentine K."/>
            <person name="Viacheslav K."/>
        </authorList>
    </citation>
    <scope>NUCLEOTIDE SEQUENCE</scope>
    <source>
        <strain evidence="6">VNMU148</strain>
    </source>
</reference>
<dbReference type="SMR" id="A0A071KSQ7"/>
<proteinExistence type="predicted"/>
<evidence type="ECO:0000313" key="9">
    <source>
        <dbReference type="EMBL" id="WOS80871.1"/>
    </source>
</evidence>
<dbReference type="EMBL" id="NFFZ01000006">
    <property type="protein sequence ID" value="OTI61726.1"/>
    <property type="molecule type" value="Genomic_DNA"/>
</dbReference>
<evidence type="ECO:0000256" key="1">
    <source>
        <dbReference type="SAM" id="MobiDB-lite"/>
    </source>
</evidence>
<reference evidence="7 11" key="4">
    <citation type="submission" date="2017-05" db="EMBL/GenBank/DDBJ databases">
        <authorList>
            <person name="Song R."/>
            <person name="Chenine A.L."/>
            <person name="Ruprecht R.M."/>
        </authorList>
    </citation>
    <scope>NUCLEOTIDE SEQUENCE [LARGE SCALE GENOMIC DNA]</scope>
    <source>
        <strain evidence="7 11">S567_C10_BS</strain>
    </source>
</reference>
<evidence type="ECO:0000313" key="11">
    <source>
        <dbReference type="Proteomes" id="UP000194857"/>
    </source>
</evidence>
<dbReference type="KEGG" id="paeb:NCGM1900_4023"/>